<evidence type="ECO:0000256" key="9">
    <source>
        <dbReference type="ARBA" id="ARBA00022989"/>
    </source>
</evidence>
<feature type="transmembrane region" description="Helical" evidence="18">
    <location>
        <begin position="20"/>
        <end position="38"/>
    </location>
</feature>
<comment type="pathway">
    <text evidence="3">Lipid metabolism; sphingolipid metabolism.</text>
</comment>
<dbReference type="InterPro" id="IPR002129">
    <property type="entry name" value="PyrdxlP-dep_de-COase"/>
</dbReference>
<evidence type="ECO:0000256" key="6">
    <source>
        <dbReference type="ARBA" id="ARBA00022824"/>
    </source>
</evidence>
<keyword evidence="8" id="KW-0746">Sphingolipid metabolism</keyword>
<evidence type="ECO:0000256" key="14">
    <source>
        <dbReference type="ARBA" id="ARBA00038965"/>
    </source>
</evidence>
<name>A0A6T8I5R7_HEMAN</name>
<evidence type="ECO:0000256" key="16">
    <source>
        <dbReference type="PIRSR" id="PIRSR602129-50"/>
    </source>
</evidence>
<comment type="cofactor">
    <cofactor evidence="1 16 17">
        <name>pyridoxal 5'-phosphate</name>
        <dbReference type="ChEBI" id="CHEBI:597326"/>
    </cofactor>
</comment>
<dbReference type="Gene3D" id="6.10.140.2150">
    <property type="match status" value="1"/>
</dbReference>
<accession>A0A6T8I5R7</accession>
<comment type="pathway">
    <text evidence="4">Sphingolipid metabolism.</text>
</comment>
<dbReference type="EC" id="4.1.2.27" evidence="14"/>
<evidence type="ECO:0000256" key="17">
    <source>
        <dbReference type="RuleBase" id="RU000382"/>
    </source>
</evidence>
<keyword evidence="5 18" id="KW-0812">Transmembrane</keyword>
<evidence type="ECO:0000256" key="5">
    <source>
        <dbReference type="ARBA" id="ARBA00022692"/>
    </source>
</evidence>
<evidence type="ECO:0000256" key="13">
    <source>
        <dbReference type="ARBA" id="ARBA00038302"/>
    </source>
</evidence>
<dbReference type="PANTHER" id="PTHR42735:SF6">
    <property type="entry name" value="SPHINGOSINE-1-PHOSPHATE LYASE 1"/>
    <property type="match status" value="1"/>
</dbReference>
<evidence type="ECO:0000256" key="1">
    <source>
        <dbReference type="ARBA" id="ARBA00001933"/>
    </source>
</evidence>
<evidence type="ECO:0000256" key="10">
    <source>
        <dbReference type="ARBA" id="ARBA00023098"/>
    </source>
</evidence>
<evidence type="ECO:0000256" key="4">
    <source>
        <dbReference type="ARBA" id="ARBA00004991"/>
    </source>
</evidence>
<evidence type="ECO:0000256" key="12">
    <source>
        <dbReference type="ARBA" id="ARBA00023239"/>
    </source>
</evidence>
<dbReference type="GO" id="GO:0030149">
    <property type="term" value="P:sphingolipid catabolic process"/>
    <property type="evidence" value="ECO:0007669"/>
    <property type="project" value="TreeGrafter"/>
</dbReference>
<evidence type="ECO:0000256" key="18">
    <source>
        <dbReference type="SAM" id="Phobius"/>
    </source>
</evidence>
<keyword evidence="12 17" id="KW-0456">Lyase</keyword>
<gene>
    <name evidence="20" type="ORF">HAND00432_LOCUS18819</name>
    <name evidence="19" type="ORF">HAND1043_LOCUS4582</name>
</gene>
<dbReference type="Gene3D" id="3.90.1150.10">
    <property type="entry name" value="Aspartate Aminotransferase, domain 1"/>
    <property type="match status" value="1"/>
</dbReference>
<keyword evidence="9 18" id="KW-1133">Transmembrane helix</keyword>
<reference evidence="19" key="1">
    <citation type="submission" date="2021-01" db="EMBL/GenBank/DDBJ databases">
        <authorList>
            <person name="Corre E."/>
            <person name="Pelletier E."/>
            <person name="Niang G."/>
            <person name="Scheremetjew M."/>
            <person name="Finn R."/>
            <person name="Kale V."/>
            <person name="Holt S."/>
            <person name="Cochrane G."/>
            <person name="Meng A."/>
            <person name="Brown T."/>
            <person name="Cohen L."/>
        </authorList>
    </citation>
    <scope>NUCLEOTIDE SEQUENCE</scope>
    <source>
        <strain evidence="19">CCMP441</strain>
        <strain evidence="20">CCMP644</strain>
    </source>
</reference>
<proteinExistence type="inferred from homology"/>
<evidence type="ECO:0000256" key="15">
    <source>
        <dbReference type="ARBA" id="ARBA00042568"/>
    </source>
</evidence>
<dbReference type="FunFam" id="6.10.140.2150:FF:000001">
    <property type="entry name" value="Sphingosine-1-phosphate lyase 1"/>
    <property type="match status" value="1"/>
</dbReference>
<dbReference type="InterPro" id="IPR015421">
    <property type="entry name" value="PyrdxlP-dep_Trfase_major"/>
</dbReference>
<dbReference type="Pfam" id="PF00282">
    <property type="entry name" value="Pyridoxal_deC"/>
    <property type="match status" value="1"/>
</dbReference>
<dbReference type="FunFam" id="3.40.640.10:FF:000020">
    <property type="entry name" value="sphingosine-1-phosphate lyase 1"/>
    <property type="match status" value="1"/>
</dbReference>
<dbReference type="EMBL" id="HBFX01031214">
    <property type="protein sequence ID" value="CAD8967825.1"/>
    <property type="molecule type" value="Transcribed_RNA"/>
</dbReference>
<dbReference type="GO" id="GO:0008117">
    <property type="term" value="F:sphinganine-1-phosphate aldolase activity"/>
    <property type="evidence" value="ECO:0007669"/>
    <property type="project" value="UniProtKB-EC"/>
</dbReference>
<evidence type="ECO:0000313" key="20">
    <source>
        <dbReference type="EMBL" id="CAD8967825.1"/>
    </source>
</evidence>
<keyword evidence="10" id="KW-0443">Lipid metabolism</keyword>
<dbReference type="AlphaFoldDB" id="A0A6T8I5R7"/>
<evidence type="ECO:0000256" key="11">
    <source>
        <dbReference type="ARBA" id="ARBA00023136"/>
    </source>
</evidence>
<dbReference type="InterPro" id="IPR015422">
    <property type="entry name" value="PyrdxlP-dep_Trfase_small"/>
</dbReference>
<dbReference type="GO" id="GO:0030170">
    <property type="term" value="F:pyridoxal phosphate binding"/>
    <property type="evidence" value="ECO:0007669"/>
    <property type="project" value="InterPro"/>
</dbReference>
<evidence type="ECO:0000313" key="19">
    <source>
        <dbReference type="EMBL" id="CAD8738090.1"/>
    </source>
</evidence>
<dbReference type="GO" id="GO:0005789">
    <property type="term" value="C:endoplasmic reticulum membrane"/>
    <property type="evidence" value="ECO:0007669"/>
    <property type="project" value="UniProtKB-SubCell"/>
</dbReference>
<keyword evidence="7 16" id="KW-0663">Pyridoxal phosphate</keyword>
<keyword evidence="6" id="KW-0256">Endoplasmic reticulum</keyword>
<dbReference type="GO" id="GO:0019752">
    <property type="term" value="P:carboxylic acid metabolic process"/>
    <property type="evidence" value="ECO:0007669"/>
    <property type="project" value="InterPro"/>
</dbReference>
<evidence type="ECO:0000256" key="7">
    <source>
        <dbReference type="ARBA" id="ARBA00022898"/>
    </source>
</evidence>
<dbReference type="InterPro" id="IPR050477">
    <property type="entry name" value="GrpII_AminoAcid_Decarb"/>
</dbReference>
<sequence length="537" mass="58344">MGQGSLEGQIVAAIRARPLLFIGATNALTALTALYLNAGGWRNVRKMLEKAAFRLVVGSARLVAGELVKKEEAKILEGVRDSVVGKIHGERYRSLPKDGMSTESVVKLMREGYARDGESWSKGQVSGQVYHGGKDVTGLLVDAFSIYAVSNPIHPETFPSVRKMEAEVVQMVCDLFHGGSEACGTTTSGGTESNFMTVKTHRDWALKVRGITSPELIKPASAHASFDKACHILGVKCIEVPFDPVTFKVDLKEVKKRLSRNTIMLVGSAPTYPHGVMDDIVALSDMAVQRGCGLHVDCCLGSFVVPFLSEIGYKTPLFDFRLKGVSSISCDTHKYGFAPKGSSIIMYKGKDLRHHQYFVASDWPGGIYATPALAGSRPGALIAGTWAVMMHMGMSGYKQCAKDIMRTATHIINGVEKMEGVRLMGRPDAFVVCVGADDPDKLNIFNVGDAMSERGWRLSLMQFPSCLHFCVTYLAARQDAGPRFLADLEASIHCVRTAPKGKFKDSKGAIYGMAASIPDRTMVDGMALTYIDAQYYA</sequence>
<evidence type="ECO:0000256" key="2">
    <source>
        <dbReference type="ARBA" id="ARBA00004389"/>
    </source>
</evidence>
<protein>
    <recommendedName>
        <fullName evidence="14">sphinganine-1-phosphate aldolase</fullName>
        <ecNumber evidence="14">4.1.2.27</ecNumber>
    </recommendedName>
    <alternativeName>
        <fullName evidence="15">Sphingosine-1-phosphate aldolase</fullName>
    </alternativeName>
</protein>
<dbReference type="SUPFAM" id="SSF53383">
    <property type="entry name" value="PLP-dependent transferases"/>
    <property type="match status" value="1"/>
</dbReference>
<evidence type="ECO:0000256" key="3">
    <source>
        <dbReference type="ARBA" id="ARBA00004760"/>
    </source>
</evidence>
<keyword evidence="11 18" id="KW-0472">Membrane</keyword>
<dbReference type="EMBL" id="HBFK01007624">
    <property type="protein sequence ID" value="CAD8738090.1"/>
    <property type="molecule type" value="Transcribed_RNA"/>
</dbReference>
<dbReference type="PANTHER" id="PTHR42735">
    <property type="match status" value="1"/>
</dbReference>
<comment type="similarity">
    <text evidence="13">Belongs to the group II decarboxylase family. Sphingosine-1-phosphate lyase subfamily.</text>
</comment>
<feature type="modified residue" description="N6-(pyridoxal phosphate)lysine" evidence="16">
    <location>
        <position position="334"/>
    </location>
</feature>
<dbReference type="InterPro" id="IPR015424">
    <property type="entry name" value="PyrdxlP-dep_Trfase"/>
</dbReference>
<evidence type="ECO:0000256" key="8">
    <source>
        <dbReference type="ARBA" id="ARBA00022919"/>
    </source>
</evidence>
<organism evidence="19">
    <name type="scientific">Hemiselmis andersenii</name>
    <name type="common">Cryptophyte alga</name>
    <dbReference type="NCBI Taxonomy" id="464988"/>
    <lineage>
        <taxon>Eukaryota</taxon>
        <taxon>Cryptophyceae</taxon>
        <taxon>Cryptomonadales</taxon>
        <taxon>Hemiselmidaceae</taxon>
        <taxon>Hemiselmis</taxon>
    </lineage>
</organism>
<comment type="subcellular location">
    <subcellularLocation>
        <location evidence="2">Endoplasmic reticulum membrane</location>
        <topology evidence="2">Single-pass membrane protein</topology>
    </subcellularLocation>
</comment>
<dbReference type="Gene3D" id="3.40.640.10">
    <property type="entry name" value="Type I PLP-dependent aspartate aminotransferase-like (Major domain)"/>
    <property type="match status" value="1"/>
</dbReference>